<dbReference type="EMBL" id="JABWUV010000020">
    <property type="protein sequence ID" value="KAF6282414.1"/>
    <property type="molecule type" value="Genomic_DNA"/>
</dbReference>
<dbReference type="AlphaFoldDB" id="A0A7J7S2B4"/>
<evidence type="ECO:0000256" key="3">
    <source>
        <dbReference type="ARBA" id="ARBA00022754"/>
    </source>
</evidence>
<dbReference type="GO" id="GO:0045104">
    <property type="term" value="P:intermediate filament cytoskeleton organization"/>
    <property type="evidence" value="ECO:0007669"/>
    <property type="project" value="TreeGrafter"/>
</dbReference>
<keyword evidence="8" id="KW-1185">Reference proteome</keyword>
<name>A0A7J7S2B4_MYOMY</name>
<dbReference type="InterPro" id="IPR002957">
    <property type="entry name" value="Keratin_I"/>
</dbReference>
<dbReference type="Gene3D" id="1.20.5.500">
    <property type="entry name" value="Single helix bin"/>
    <property type="match status" value="1"/>
</dbReference>
<dbReference type="Proteomes" id="UP000527355">
    <property type="component" value="Unassembled WGS sequence"/>
</dbReference>
<proteinExistence type="predicted"/>
<feature type="compositionally biased region" description="Basic residues" evidence="5">
    <location>
        <begin position="115"/>
        <end position="132"/>
    </location>
</feature>
<evidence type="ECO:0000313" key="7">
    <source>
        <dbReference type="EMBL" id="KAF6282414.1"/>
    </source>
</evidence>
<evidence type="ECO:0000256" key="2">
    <source>
        <dbReference type="ARBA" id="ARBA00022744"/>
    </source>
</evidence>
<dbReference type="InterPro" id="IPR039008">
    <property type="entry name" value="IF_rod_dom"/>
</dbReference>
<evidence type="ECO:0000259" key="6">
    <source>
        <dbReference type="Pfam" id="PF00038"/>
    </source>
</evidence>
<protein>
    <recommendedName>
        <fullName evidence="6">IF rod domain-containing protein</fullName>
    </recommendedName>
</protein>
<evidence type="ECO:0000256" key="5">
    <source>
        <dbReference type="SAM" id="MobiDB-lite"/>
    </source>
</evidence>
<feature type="domain" description="IF rod" evidence="6">
    <location>
        <begin position="3"/>
        <end position="104"/>
    </location>
</feature>
<keyword evidence="1" id="KW-0597">Phosphoprotein</keyword>
<evidence type="ECO:0000256" key="1">
    <source>
        <dbReference type="ARBA" id="ARBA00022553"/>
    </source>
</evidence>
<evidence type="ECO:0000313" key="8">
    <source>
        <dbReference type="Proteomes" id="UP000527355"/>
    </source>
</evidence>
<feature type="region of interest" description="Disordered" evidence="5">
    <location>
        <begin position="108"/>
        <end position="132"/>
    </location>
</feature>
<accession>A0A7J7S2B4</accession>
<keyword evidence="3" id="KW-0403">Intermediate filament</keyword>
<evidence type="ECO:0000256" key="4">
    <source>
        <dbReference type="ARBA" id="ARBA00023054"/>
    </source>
</evidence>
<dbReference type="PANTHER" id="PTHR23239:SF349">
    <property type="entry name" value="KERATIN, TYPE I CYTOSKELETAL 18"/>
    <property type="match status" value="1"/>
</dbReference>
<keyword evidence="4" id="KW-0175">Coiled coil</keyword>
<gene>
    <name evidence="7" type="ORF">mMyoMyo1_010059</name>
</gene>
<organism evidence="7 8">
    <name type="scientific">Myotis myotis</name>
    <name type="common">Greater mouse-eared bat</name>
    <name type="synonym">Vespertilio myotis</name>
    <dbReference type="NCBI Taxonomy" id="51298"/>
    <lineage>
        <taxon>Eukaryota</taxon>
        <taxon>Metazoa</taxon>
        <taxon>Chordata</taxon>
        <taxon>Craniata</taxon>
        <taxon>Vertebrata</taxon>
        <taxon>Euteleostomi</taxon>
        <taxon>Mammalia</taxon>
        <taxon>Eutheria</taxon>
        <taxon>Laurasiatheria</taxon>
        <taxon>Chiroptera</taxon>
        <taxon>Yangochiroptera</taxon>
        <taxon>Vespertilionidae</taxon>
        <taxon>Myotis</taxon>
    </lineage>
</organism>
<reference evidence="7 8" key="1">
    <citation type="journal article" date="2020" name="Nature">
        <title>Six reference-quality genomes reveal evolution of bat adaptations.</title>
        <authorList>
            <person name="Jebb D."/>
            <person name="Huang Z."/>
            <person name="Pippel M."/>
            <person name="Hughes G.M."/>
            <person name="Lavrichenko K."/>
            <person name="Devanna P."/>
            <person name="Winkler S."/>
            <person name="Jermiin L.S."/>
            <person name="Skirmuntt E.C."/>
            <person name="Katzourakis A."/>
            <person name="Burkitt-Gray L."/>
            <person name="Ray D.A."/>
            <person name="Sullivan K.A.M."/>
            <person name="Roscito J.G."/>
            <person name="Kirilenko B.M."/>
            <person name="Davalos L.M."/>
            <person name="Corthals A.P."/>
            <person name="Power M.L."/>
            <person name="Jones G."/>
            <person name="Ransome R.D."/>
            <person name="Dechmann D.K.N."/>
            <person name="Locatelli A.G."/>
            <person name="Puechmaille S.J."/>
            <person name="Fedrigo O."/>
            <person name="Jarvis E.D."/>
            <person name="Hiller M."/>
            <person name="Vernes S.C."/>
            <person name="Myers E.W."/>
            <person name="Teeling E.C."/>
        </authorList>
    </citation>
    <scope>NUCLEOTIDE SEQUENCE [LARGE SCALE GENOMIC DNA]</scope>
    <source>
        <strain evidence="7">MMyoMyo1</strain>
        <tissue evidence="7">Flight muscle</tissue>
    </source>
</reference>
<dbReference type="Pfam" id="PF00038">
    <property type="entry name" value="Filament"/>
    <property type="match status" value="1"/>
</dbReference>
<sequence length="132" mass="15065">MGAPKSQDFSKIMADTWAQYDELAQKNQEERDKYWCQHIEESATVGTSQTTEIGAAETAVTELKCTVQSLEIDLASMRYLKASLENSLREVEMGNAMQMEQLNGIQLPWSQRCPRPGRRARARARARSRKLR</sequence>
<dbReference type="GO" id="GO:0045095">
    <property type="term" value="C:keratin filament"/>
    <property type="evidence" value="ECO:0007669"/>
    <property type="project" value="TreeGrafter"/>
</dbReference>
<dbReference type="PANTHER" id="PTHR23239">
    <property type="entry name" value="INTERMEDIATE FILAMENT"/>
    <property type="match status" value="1"/>
</dbReference>
<keyword evidence="2" id="KW-0416">Keratin</keyword>
<comment type="caution">
    <text evidence="7">The sequence shown here is derived from an EMBL/GenBank/DDBJ whole genome shotgun (WGS) entry which is preliminary data.</text>
</comment>
<dbReference type="GO" id="GO:0005198">
    <property type="term" value="F:structural molecule activity"/>
    <property type="evidence" value="ECO:0007669"/>
    <property type="project" value="InterPro"/>
</dbReference>